<dbReference type="Proteomes" id="UP001276659">
    <property type="component" value="Unassembled WGS sequence"/>
</dbReference>
<gene>
    <name evidence="2" type="ORF">OEA41_003907</name>
</gene>
<dbReference type="Pfam" id="PF00149">
    <property type="entry name" value="Metallophos"/>
    <property type="match status" value="1"/>
</dbReference>
<name>A0AAE0DLX0_9LECA</name>
<sequence>MAFVLDHFKPPPSPFEPPPLPYRVIASPIKYLTQILYNLILFLRGPATPKPPPPSRIRLVCISDTHTHKPSSLPPGDVLIHAGDLTNAGTAAEIQEQVAWLASLPYEHKIVIAGNHDSFCDPRSRRKEDVGKEIDWRDLHYLQHSSITLTFPKQANRRLQFYGAPQIPQCGSEEFAFQYRRSDDAWSGTIPTETDVLITHTPPRHHLDLPSGLGCDFLLKELWKVRPKVHVFGHVHAGYGQESVFWDDGQRAYERLCARGEKGVLRDMVTVGAWIGVVRLAIYGVLGILWSRVWQGDGGGTLMINSSLMYRSTGKLGNTPQVVEI</sequence>
<proteinExistence type="predicted"/>
<dbReference type="EMBL" id="JASNWA010000008">
    <property type="protein sequence ID" value="KAK3171823.1"/>
    <property type="molecule type" value="Genomic_DNA"/>
</dbReference>
<dbReference type="PANTHER" id="PTHR12905:SF18">
    <property type="entry name" value="ESTER HYDROLASE, PUTATIVE (AFU_ORTHOLOGUE AFUA_4G03130)-RELATED"/>
    <property type="match status" value="1"/>
</dbReference>
<dbReference type="GO" id="GO:0016787">
    <property type="term" value="F:hydrolase activity"/>
    <property type="evidence" value="ECO:0007669"/>
    <property type="project" value="InterPro"/>
</dbReference>
<dbReference type="PANTHER" id="PTHR12905">
    <property type="entry name" value="METALLOPHOSPHOESTERASE"/>
    <property type="match status" value="1"/>
</dbReference>
<dbReference type="CDD" id="cd07379">
    <property type="entry name" value="MPP_239FB"/>
    <property type="match status" value="1"/>
</dbReference>
<evidence type="ECO:0000313" key="2">
    <source>
        <dbReference type="EMBL" id="KAK3171823.1"/>
    </source>
</evidence>
<comment type="caution">
    <text evidence="2">The sequence shown here is derived from an EMBL/GenBank/DDBJ whole genome shotgun (WGS) entry which is preliminary data.</text>
</comment>
<dbReference type="InterPro" id="IPR029052">
    <property type="entry name" value="Metallo-depent_PP-like"/>
</dbReference>
<evidence type="ECO:0000259" key="1">
    <source>
        <dbReference type="Pfam" id="PF00149"/>
    </source>
</evidence>
<reference evidence="2" key="1">
    <citation type="submission" date="2022-11" db="EMBL/GenBank/DDBJ databases">
        <title>Chromosomal genome sequence assembly and mating type (MAT) locus characterization of the leprose asexual lichenized fungus Lepraria neglecta (Nyl.) Erichsen.</title>
        <authorList>
            <person name="Allen J.L."/>
            <person name="Pfeffer B."/>
        </authorList>
    </citation>
    <scope>NUCLEOTIDE SEQUENCE</scope>
    <source>
        <strain evidence="2">Allen 5258</strain>
    </source>
</reference>
<feature type="domain" description="Calcineurin-like phosphoesterase" evidence="1">
    <location>
        <begin position="75"/>
        <end position="237"/>
    </location>
</feature>
<organism evidence="2 3">
    <name type="scientific">Lepraria neglecta</name>
    <dbReference type="NCBI Taxonomy" id="209136"/>
    <lineage>
        <taxon>Eukaryota</taxon>
        <taxon>Fungi</taxon>
        <taxon>Dikarya</taxon>
        <taxon>Ascomycota</taxon>
        <taxon>Pezizomycotina</taxon>
        <taxon>Lecanoromycetes</taxon>
        <taxon>OSLEUM clade</taxon>
        <taxon>Lecanoromycetidae</taxon>
        <taxon>Lecanorales</taxon>
        <taxon>Lecanorineae</taxon>
        <taxon>Stereocaulaceae</taxon>
        <taxon>Lepraria</taxon>
    </lineage>
</organism>
<dbReference type="Gene3D" id="3.60.21.10">
    <property type="match status" value="1"/>
</dbReference>
<dbReference type="InterPro" id="IPR004843">
    <property type="entry name" value="Calcineurin-like_PHP"/>
</dbReference>
<accession>A0AAE0DLX0</accession>
<keyword evidence="3" id="KW-1185">Reference proteome</keyword>
<dbReference type="InterPro" id="IPR051693">
    <property type="entry name" value="UPF0046_metallophosphoest"/>
</dbReference>
<protein>
    <recommendedName>
        <fullName evidence="1">Calcineurin-like phosphoesterase domain-containing protein</fullName>
    </recommendedName>
</protein>
<dbReference type="SUPFAM" id="SSF56300">
    <property type="entry name" value="Metallo-dependent phosphatases"/>
    <property type="match status" value="1"/>
</dbReference>
<evidence type="ECO:0000313" key="3">
    <source>
        <dbReference type="Proteomes" id="UP001276659"/>
    </source>
</evidence>
<dbReference type="AlphaFoldDB" id="A0AAE0DLX0"/>